<keyword evidence="2" id="KW-0378">Hydrolase</keyword>
<dbReference type="GO" id="GO:0016787">
    <property type="term" value="F:hydrolase activity"/>
    <property type="evidence" value="ECO:0007669"/>
    <property type="project" value="UniProtKB-KW"/>
</dbReference>
<dbReference type="SUPFAM" id="SSF56281">
    <property type="entry name" value="Metallo-hydrolase/oxidoreductase"/>
    <property type="match status" value="1"/>
</dbReference>
<protein>
    <submittedName>
        <fullName evidence="2">MBL fold metallo-hydrolase</fullName>
    </submittedName>
</protein>
<dbReference type="PANTHER" id="PTHR36839">
    <property type="entry name" value="METALLO-BETA-LACTAMASE FAMILY PROTEIN (AFU_ORTHOLOGUE AFUA_5G12770)"/>
    <property type="match status" value="1"/>
</dbReference>
<feature type="domain" description="Metallo-beta-lactamase" evidence="1">
    <location>
        <begin position="41"/>
        <end position="207"/>
    </location>
</feature>
<dbReference type="InterPro" id="IPR036866">
    <property type="entry name" value="RibonucZ/Hydroxyglut_hydro"/>
</dbReference>
<sequence>MPREGQTWTDLASLRVKHANAFKRLRAGLYEVRTQPPFAIGQRALLATTAAGNVLWDCVTLLDDATVDIVDALGGLSAVAISHPHYYATMVEWARAFGCRVWLHDADRQWVMRDDPALLYWSGERIALNDEATLLRVGGHFPGATVMHWSNGAGVLLSGDVLQVTPGRSHVSFMYSYPNYLPLSANCVHAIEQALDGEAYDAVYGSFANAEIERDAKRAVADSVARYVALLDDRSVGVIVDCANEGRVKRPAREAARDDRLRARRK</sequence>
<dbReference type="SMART" id="SM00849">
    <property type="entry name" value="Lactamase_B"/>
    <property type="match status" value="1"/>
</dbReference>
<dbReference type="EMBL" id="JAALDK010000001">
    <property type="protein sequence ID" value="NUX99793.1"/>
    <property type="molecule type" value="Genomic_DNA"/>
</dbReference>
<evidence type="ECO:0000313" key="3">
    <source>
        <dbReference type="Proteomes" id="UP000594380"/>
    </source>
</evidence>
<dbReference type="AlphaFoldDB" id="A0A7Y6MYZ8"/>
<dbReference type="GeneID" id="301100426"/>
<gene>
    <name evidence="2" type="ORF">G5S42_08765</name>
</gene>
<dbReference type="RefSeq" id="WP_176106388.1">
    <property type="nucleotide sequence ID" value="NZ_JAALDK010000001.1"/>
</dbReference>
<reference evidence="2 3" key="1">
    <citation type="submission" date="2020-02" db="EMBL/GenBank/DDBJ databases">
        <title>Paraburkholderia simonii sp. nov. and Paraburkholderia youngii sp. nov. Brazilian and Mexican Mimosa-associated rhizobia.</title>
        <authorList>
            <person name="Mavima L."/>
            <person name="Beukes C.W."/>
            <person name="Chan W.Y."/>
            <person name="Palmer M."/>
            <person name="De Meyer S.E."/>
            <person name="James E.K."/>
            <person name="Venter S.N."/>
            <person name="Steenkamp E.T."/>
        </authorList>
    </citation>
    <scope>NUCLEOTIDE SEQUENCE [LARGE SCALE GENOMIC DNA]</scope>
    <source>
        <strain evidence="2 3">JPY169</strain>
    </source>
</reference>
<dbReference type="PANTHER" id="PTHR36839:SF1">
    <property type="entry name" value="METALLO-BETA-LACTAMASE FAMILY PROTEIN (AFU_ORTHOLOGUE AFUA_5G12770)"/>
    <property type="match status" value="1"/>
</dbReference>
<proteinExistence type="predicted"/>
<evidence type="ECO:0000259" key="1">
    <source>
        <dbReference type="SMART" id="SM00849"/>
    </source>
</evidence>
<name>A0A7Y6MYZ8_9BURK</name>
<comment type="caution">
    <text evidence="2">The sequence shown here is derived from an EMBL/GenBank/DDBJ whole genome shotgun (WGS) entry which is preliminary data.</text>
</comment>
<dbReference type="InterPro" id="IPR001279">
    <property type="entry name" value="Metallo-B-lactamas"/>
</dbReference>
<evidence type="ECO:0000313" key="2">
    <source>
        <dbReference type="EMBL" id="NUX99793.1"/>
    </source>
</evidence>
<organism evidence="2 3">
    <name type="scientific">Paraburkholderia youngii</name>
    <dbReference type="NCBI Taxonomy" id="2782701"/>
    <lineage>
        <taxon>Bacteria</taxon>
        <taxon>Pseudomonadati</taxon>
        <taxon>Pseudomonadota</taxon>
        <taxon>Betaproteobacteria</taxon>
        <taxon>Burkholderiales</taxon>
        <taxon>Burkholderiaceae</taxon>
        <taxon>Paraburkholderia</taxon>
    </lineage>
</organism>
<dbReference type="Gene3D" id="3.60.15.10">
    <property type="entry name" value="Ribonuclease Z/Hydroxyacylglutathione hydrolase-like"/>
    <property type="match status" value="1"/>
</dbReference>
<dbReference type="Proteomes" id="UP000594380">
    <property type="component" value="Unassembled WGS sequence"/>
</dbReference>
<accession>A0A7Y6MYZ8</accession>